<accession>A0A9X2E5S3</accession>
<keyword evidence="5" id="KW-1185">Reference proteome</keyword>
<evidence type="ECO:0000256" key="3">
    <source>
        <dbReference type="SAM" id="Phobius"/>
    </source>
</evidence>
<dbReference type="AlphaFoldDB" id="A0A9X2E5S3"/>
<comment type="caution">
    <text evidence="4">The sequence shown here is derived from an EMBL/GenBank/DDBJ whole genome shotgun (WGS) entry which is preliminary data.</text>
</comment>
<evidence type="ECO:0000313" key="4">
    <source>
        <dbReference type="EMBL" id="MCM6773340.1"/>
    </source>
</evidence>
<feature type="region of interest" description="Disordered" evidence="2">
    <location>
        <begin position="1"/>
        <end position="60"/>
    </location>
</feature>
<keyword evidence="1" id="KW-0175">Coiled coil</keyword>
<feature type="transmembrane region" description="Helical" evidence="3">
    <location>
        <begin position="71"/>
        <end position="91"/>
    </location>
</feature>
<keyword evidence="3" id="KW-0472">Membrane</keyword>
<evidence type="ECO:0000256" key="1">
    <source>
        <dbReference type="SAM" id="Coils"/>
    </source>
</evidence>
<dbReference type="EMBL" id="JAMRXG010000003">
    <property type="protein sequence ID" value="MCM6773340.1"/>
    <property type="molecule type" value="Genomic_DNA"/>
</dbReference>
<evidence type="ECO:0000313" key="5">
    <source>
        <dbReference type="Proteomes" id="UP001139157"/>
    </source>
</evidence>
<protein>
    <recommendedName>
        <fullName evidence="6">Cell division protein FtsL</fullName>
    </recommendedName>
</protein>
<feature type="compositionally biased region" description="Basic and acidic residues" evidence="2">
    <location>
        <begin position="26"/>
        <end position="35"/>
    </location>
</feature>
<feature type="compositionally biased region" description="Low complexity" evidence="2">
    <location>
        <begin position="209"/>
        <end position="236"/>
    </location>
</feature>
<evidence type="ECO:0008006" key="6">
    <source>
        <dbReference type="Google" id="ProtNLM"/>
    </source>
</evidence>
<dbReference type="RefSeq" id="WP_251910409.1">
    <property type="nucleotide sequence ID" value="NZ_JAMRXG010000003.1"/>
</dbReference>
<proteinExistence type="predicted"/>
<evidence type="ECO:0000256" key="2">
    <source>
        <dbReference type="SAM" id="MobiDB-lite"/>
    </source>
</evidence>
<sequence length="289" mass="29182">MSVRTRVDAPDRGARRSAPPAKAAPRRAESADRVKSGAAQRAYARRRSRTQTRGELGPLPGRAASAMAGRLPFVAGIIALLGCGLALTLLLTTRAAEDSYQLGDARRLNRQLLDERAALQREVEAADSAPELANRARELGMIPAKDPVRLLVAPDGSVTVIGKETPAEGTPAPPLNTAPASPAAPPPKLVQAQGERVVPVPSTTPPNPTQNVPQPSLNAAAPPAPGQVPAAAAPQPAAGPAPSPELSTGAATPGETAAPPSPASAPTPLDTVTPAPGQPVPDAAAGAAR</sequence>
<reference evidence="4" key="1">
    <citation type="submission" date="2022-06" db="EMBL/GenBank/DDBJ databases">
        <title>Novel species in genus nocardia.</title>
        <authorList>
            <person name="Li F."/>
        </authorList>
    </citation>
    <scope>NUCLEOTIDE SEQUENCE</scope>
    <source>
        <strain evidence="4">CDC141</strain>
    </source>
</reference>
<dbReference type="Proteomes" id="UP001139157">
    <property type="component" value="Unassembled WGS sequence"/>
</dbReference>
<gene>
    <name evidence="4" type="ORF">NDR86_07635</name>
</gene>
<feature type="coiled-coil region" evidence="1">
    <location>
        <begin position="102"/>
        <end position="129"/>
    </location>
</feature>
<keyword evidence="3" id="KW-1133">Transmembrane helix</keyword>
<keyword evidence="3" id="KW-0812">Transmembrane</keyword>
<organism evidence="4 5">
    <name type="scientific">Nocardia pulmonis</name>
    <dbReference type="NCBI Taxonomy" id="2951408"/>
    <lineage>
        <taxon>Bacteria</taxon>
        <taxon>Bacillati</taxon>
        <taxon>Actinomycetota</taxon>
        <taxon>Actinomycetes</taxon>
        <taxon>Mycobacteriales</taxon>
        <taxon>Nocardiaceae</taxon>
        <taxon>Nocardia</taxon>
    </lineage>
</organism>
<feature type="compositionally biased region" description="Basic and acidic residues" evidence="2">
    <location>
        <begin position="1"/>
        <end position="14"/>
    </location>
</feature>
<feature type="region of interest" description="Disordered" evidence="2">
    <location>
        <begin position="161"/>
        <end position="289"/>
    </location>
</feature>
<name>A0A9X2E5S3_9NOCA</name>
<feature type="compositionally biased region" description="Pro residues" evidence="2">
    <location>
        <begin position="171"/>
        <end position="188"/>
    </location>
</feature>
<feature type="compositionally biased region" description="Low complexity" evidence="2">
    <location>
        <begin position="247"/>
        <end position="258"/>
    </location>
</feature>